<dbReference type="EMBL" id="CP092471">
    <property type="protein sequence ID" value="UVI38355.1"/>
    <property type="molecule type" value="Genomic_DNA"/>
</dbReference>
<sequence>MTLAALGLIGFAGLALFMDRRRLKRGHIDRVGWMPWTAIFLLAAIAGGGMLALAAPALLAA</sequence>
<keyword evidence="1" id="KW-0812">Transmembrane</keyword>
<keyword evidence="3" id="KW-1185">Reference proteome</keyword>
<dbReference type="Proteomes" id="UP001065265">
    <property type="component" value="Chromosome"/>
</dbReference>
<gene>
    <name evidence="2" type="ORF">L1F33_08780</name>
</gene>
<proteinExistence type="predicted"/>
<accession>A0ABY5SUW5</accession>
<name>A0ABY5SUW5_9SPHN</name>
<reference evidence="2" key="1">
    <citation type="submission" date="2022-02" db="EMBL/GenBank/DDBJ databases">
        <title>Qipengyuania spongiae sp. nov., isolated from marine sponge.</title>
        <authorList>
            <person name="Li Z."/>
            <person name="Zhang M."/>
        </authorList>
    </citation>
    <scope>NUCLEOTIDE SEQUENCE</scope>
    <source>
        <strain evidence="2">PHS-Z21</strain>
    </source>
</reference>
<dbReference type="RefSeq" id="WP_265557520.1">
    <property type="nucleotide sequence ID" value="NZ_CP092471.1"/>
</dbReference>
<evidence type="ECO:0000256" key="1">
    <source>
        <dbReference type="SAM" id="Phobius"/>
    </source>
</evidence>
<evidence type="ECO:0000313" key="2">
    <source>
        <dbReference type="EMBL" id="UVI38355.1"/>
    </source>
</evidence>
<keyword evidence="1" id="KW-1133">Transmembrane helix</keyword>
<keyword evidence="1" id="KW-0472">Membrane</keyword>
<feature type="transmembrane region" description="Helical" evidence="1">
    <location>
        <begin position="33"/>
        <end position="59"/>
    </location>
</feature>
<evidence type="ECO:0000313" key="3">
    <source>
        <dbReference type="Proteomes" id="UP001065265"/>
    </source>
</evidence>
<organism evidence="2 3">
    <name type="scientific">Qipengyuania spongiae</name>
    <dbReference type="NCBI Taxonomy" id="2909673"/>
    <lineage>
        <taxon>Bacteria</taxon>
        <taxon>Pseudomonadati</taxon>
        <taxon>Pseudomonadota</taxon>
        <taxon>Alphaproteobacteria</taxon>
        <taxon>Sphingomonadales</taxon>
        <taxon>Erythrobacteraceae</taxon>
        <taxon>Qipengyuania</taxon>
    </lineage>
</organism>
<protein>
    <submittedName>
        <fullName evidence="2">Uncharacterized protein</fullName>
    </submittedName>
</protein>